<dbReference type="Proteomes" id="UP000290287">
    <property type="component" value="Unassembled WGS sequence"/>
</dbReference>
<feature type="transmembrane region" description="Helical" evidence="1">
    <location>
        <begin position="96"/>
        <end position="114"/>
    </location>
</feature>
<keyword evidence="1" id="KW-0472">Membrane</keyword>
<feature type="transmembrane region" description="Helical" evidence="1">
    <location>
        <begin position="52"/>
        <end position="75"/>
    </location>
</feature>
<dbReference type="OrthoDB" id="508112at2"/>
<evidence type="ECO:0000313" key="2">
    <source>
        <dbReference type="EMBL" id="RXJ73928.1"/>
    </source>
</evidence>
<dbReference type="EMBL" id="PEIB01000005">
    <property type="protein sequence ID" value="RXJ73928.1"/>
    <property type="molecule type" value="Genomic_DNA"/>
</dbReference>
<evidence type="ECO:0000256" key="1">
    <source>
        <dbReference type="SAM" id="Phobius"/>
    </source>
</evidence>
<name>A0A4V1LT46_9GAMM</name>
<keyword evidence="3" id="KW-1185">Reference proteome</keyword>
<proteinExistence type="predicted"/>
<evidence type="ECO:0000313" key="3">
    <source>
        <dbReference type="Proteomes" id="UP000290287"/>
    </source>
</evidence>
<sequence>MVGLFLGQRYVQSKDLDQFHKECLILGVIMTPIGAGLMYWDYEYHFNNFFHMGFGGITYLIGFNLLLFWLASLFVNTWIYKVFLPFYTYCSRHVTSIYLLHWVLICWGMAIIGYQTMDQLQTLG</sequence>
<comment type="caution">
    <text evidence="2">The sequence shown here is derived from an EMBL/GenBank/DDBJ whole genome shotgun (WGS) entry which is preliminary data.</text>
</comment>
<keyword evidence="1" id="KW-1133">Transmembrane helix</keyword>
<feature type="transmembrane region" description="Helical" evidence="1">
    <location>
        <begin position="23"/>
        <end position="40"/>
    </location>
</feature>
<gene>
    <name evidence="2" type="ORF">CS022_06485</name>
</gene>
<reference evidence="2 3" key="1">
    <citation type="submission" date="2017-10" db="EMBL/GenBank/DDBJ databases">
        <title>Nyctiphanis sp. nov., isolated from the stomach of the euphausiid Nyctiphanes simplex (Hansen, 1911) in the Gulf of California.</title>
        <authorList>
            <person name="Gomez-Gil B."/>
            <person name="Aguilar-Mendez M."/>
            <person name="Lopez-Cortes A."/>
            <person name="Gomez-Gutierrez J."/>
            <person name="Roque A."/>
            <person name="Lang E."/>
            <person name="Gonzalez-Castillo A."/>
        </authorList>
    </citation>
    <scope>NUCLEOTIDE SEQUENCE [LARGE SCALE GENOMIC DNA]</scope>
    <source>
        <strain evidence="2 3">CAIM 600</strain>
    </source>
</reference>
<protein>
    <submittedName>
        <fullName evidence="2">Uncharacterized protein</fullName>
    </submittedName>
</protein>
<accession>A0A4V1LT46</accession>
<dbReference type="AlphaFoldDB" id="A0A4V1LT46"/>
<organism evidence="2 3">
    <name type="scientific">Veronia nyctiphanis</name>
    <dbReference type="NCBI Taxonomy" id="1278244"/>
    <lineage>
        <taxon>Bacteria</taxon>
        <taxon>Pseudomonadati</taxon>
        <taxon>Pseudomonadota</taxon>
        <taxon>Gammaproteobacteria</taxon>
        <taxon>Vibrionales</taxon>
        <taxon>Vibrionaceae</taxon>
        <taxon>Veronia</taxon>
    </lineage>
</organism>
<keyword evidence="1" id="KW-0812">Transmembrane</keyword>